<dbReference type="GO" id="GO:0005524">
    <property type="term" value="F:ATP binding"/>
    <property type="evidence" value="ECO:0007669"/>
    <property type="project" value="UniProtKB-KW"/>
</dbReference>
<evidence type="ECO:0000256" key="1">
    <source>
        <dbReference type="ARBA" id="ARBA00004651"/>
    </source>
</evidence>
<feature type="transmembrane region" description="Helical" evidence="7">
    <location>
        <begin position="114"/>
        <end position="133"/>
    </location>
</feature>
<dbReference type="SMART" id="SM00382">
    <property type="entry name" value="AAA"/>
    <property type="match status" value="1"/>
</dbReference>
<evidence type="ECO:0000256" key="5">
    <source>
        <dbReference type="ARBA" id="ARBA00022989"/>
    </source>
</evidence>
<dbReference type="PANTHER" id="PTHR43394:SF4">
    <property type="entry name" value="TOXIN SECRETION ABC TRANSPORTER ATP-BINDING PROTEIN"/>
    <property type="match status" value="1"/>
</dbReference>
<accession>A0A1I1D894</accession>
<evidence type="ECO:0000256" key="7">
    <source>
        <dbReference type="SAM" id="Phobius"/>
    </source>
</evidence>
<dbReference type="SUPFAM" id="SSF90123">
    <property type="entry name" value="ABC transporter transmembrane region"/>
    <property type="match status" value="1"/>
</dbReference>
<evidence type="ECO:0000259" key="8">
    <source>
        <dbReference type="PROSITE" id="PS50893"/>
    </source>
</evidence>
<keyword evidence="3" id="KW-0547">Nucleotide-binding</keyword>
<dbReference type="SUPFAM" id="SSF52540">
    <property type="entry name" value="P-loop containing nucleoside triphosphate hydrolases"/>
    <property type="match status" value="1"/>
</dbReference>
<evidence type="ECO:0000259" key="9">
    <source>
        <dbReference type="PROSITE" id="PS50929"/>
    </source>
</evidence>
<evidence type="ECO:0000256" key="2">
    <source>
        <dbReference type="ARBA" id="ARBA00022692"/>
    </source>
</evidence>
<dbReference type="EMBL" id="FOLE01000001">
    <property type="protein sequence ID" value="SFB71034.1"/>
    <property type="molecule type" value="Genomic_DNA"/>
</dbReference>
<dbReference type="GO" id="GO:0015421">
    <property type="term" value="F:ABC-type oligopeptide transporter activity"/>
    <property type="evidence" value="ECO:0007669"/>
    <property type="project" value="TreeGrafter"/>
</dbReference>
<dbReference type="RefSeq" id="WP_143083819.1">
    <property type="nucleotide sequence ID" value="NZ_FOLE01000001.1"/>
</dbReference>
<reference evidence="10 11" key="1">
    <citation type="submission" date="2016-10" db="EMBL/GenBank/DDBJ databases">
        <authorList>
            <person name="de Groot N.N."/>
        </authorList>
    </citation>
    <scope>NUCLEOTIDE SEQUENCE [LARGE SCALE GENOMIC DNA]</scope>
    <source>
        <strain evidence="10 11">DSM 6793</strain>
    </source>
</reference>
<dbReference type="Gene3D" id="1.20.1560.10">
    <property type="entry name" value="ABC transporter type 1, transmembrane domain"/>
    <property type="match status" value="1"/>
</dbReference>
<dbReference type="OrthoDB" id="311344at2"/>
<dbReference type="AlphaFoldDB" id="A0A1I1D894"/>
<dbReference type="STRING" id="927664.SAMN05421780_10135"/>
<dbReference type="Pfam" id="PF00005">
    <property type="entry name" value="ABC_tran"/>
    <property type="match status" value="1"/>
</dbReference>
<keyword evidence="6 7" id="KW-0472">Membrane</keyword>
<dbReference type="InterPro" id="IPR027417">
    <property type="entry name" value="P-loop_NTPase"/>
</dbReference>
<dbReference type="GO" id="GO:0016887">
    <property type="term" value="F:ATP hydrolysis activity"/>
    <property type="evidence" value="ECO:0007669"/>
    <property type="project" value="InterPro"/>
</dbReference>
<name>A0A1I1D894_9BACT</name>
<keyword evidence="5 7" id="KW-1133">Transmembrane helix</keyword>
<gene>
    <name evidence="10" type="ORF">SAMN05421780_10135</name>
</gene>
<sequence>MVLRPIRITDKGLVHAAWSANNFDNIYSHHDSPDPKKRDKMLVMTAFPSESLFSTLGRADGKAETLSPMQRLFRLLRNEKQDIGYIYVYAIIIGLINLSLPLGIQAIISRISGGLMFNAVILLICMVVLGILISGALQIMQITLVEVLQQRVFAKAAFEFAYRIPRLKSEVISKYYPPELINRFFDILTVQKGLPKMLIDMTAAALQIIFGILLLSFYHPFFVFFGITLLFLMYFMFRFTSSKGLETSLLESKYKYKTVHWLEEMARTISSFKMAGHTNMPMQRTDEYVSNYLYYRKSHFNVLASQFGYIIGFKTIITGGLLVMGALLVIDRQITLGQFVASEIVIITIVNAVEKIIASMETVYDVLTAVEKIGQVTDLPLERENGLKFMKVSPKGASVEVKTMSYKYPDAKKYALHDINLKVEAGQTVCLVGENGSGKNSMLQVLSGTLSDFEGVVTVNGLSVRDIKLPSLRHYVAKHVSRDEIFDGTILDNITMGRLDISLPDVMETIEMVGLSDTINNLPDGLNTQLMAEGRRISGSVLHKILLARCIASKPQLLLMEDFVHLIAKEERIRILSRLQEPYNGWTLIVVTDNPLWLASADKVVFFKNGTITAQGSYEEIKHLLD</sequence>
<evidence type="ECO:0000313" key="10">
    <source>
        <dbReference type="EMBL" id="SFB71034.1"/>
    </source>
</evidence>
<feature type="domain" description="ABC transmembrane type-1" evidence="9">
    <location>
        <begin position="88"/>
        <end position="365"/>
    </location>
</feature>
<evidence type="ECO:0000256" key="4">
    <source>
        <dbReference type="ARBA" id="ARBA00022840"/>
    </source>
</evidence>
<dbReference type="PROSITE" id="PS50893">
    <property type="entry name" value="ABC_TRANSPORTER_2"/>
    <property type="match status" value="1"/>
</dbReference>
<keyword evidence="4" id="KW-0067">ATP-binding</keyword>
<dbReference type="PANTHER" id="PTHR43394">
    <property type="entry name" value="ATP-DEPENDENT PERMEASE MDL1, MITOCHONDRIAL"/>
    <property type="match status" value="1"/>
</dbReference>
<keyword evidence="11" id="KW-1185">Reference proteome</keyword>
<evidence type="ECO:0000313" key="11">
    <source>
        <dbReference type="Proteomes" id="UP000199514"/>
    </source>
</evidence>
<feature type="transmembrane region" description="Helical" evidence="7">
    <location>
        <begin position="307"/>
        <end position="330"/>
    </location>
</feature>
<dbReference type="Pfam" id="PF00664">
    <property type="entry name" value="ABC_membrane"/>
    <property type="match status" value="1"/>
</dbReference>
<dbReference type="GO" id="GO:0005886">
    <property type="term" value="C:plasma membrane"/>
    <property type="evidence" value="ECO:0007669"/>
    <property type="project" value="UniProtKB-SubCell"/>
</dbReference>
<dbReference type="InterPro" id="IPR011527">
    <property type="entry name" value="ABC1_TM_dom"/>
</dbReference>
<dbReference type="InterPro" id="IPR039421">
    <property type="entry name" value="Type_1_exporter"/>
</dbReference>
<feature type="transmembrane region" description="Helical" evidence="7">
    <location>
        <begin position="84"/>
        <end position="108"/>
    </location>
</feature>
<dbReference type="Proteomes" id="UP000199514">
    <property type="component" value="Unassembled WGS sequence"/>
</dbReference>
<dbReference type="Gene3D" id="3.40.50.300">
    <property type="entry name" value="P-loop containing nucleotide triphosphate hydrolases"/>
    <property type="match status" value="1"/>
</dbReference>
<dbReference type="InterPro" id="IPR036640">
    <property type="entry name" value="ABC1_TM_sf"/>
</dbReference>
<evidence type="ECO:0000256" key="3">
    <source>
        <dbReference type="ARBA" id="ARBA00022741"/>
    </source>
</evidence>
<evidence type="ECO:0000256" key="6">
    <source>
        <dbReference type="ARBA" id="ARBA00023136"/>
    </source>
</evidence>
<comment type="subcellular location">
    <subcellularLocation>
        <location evidence="1">Cell membrane</location>
        <topology evidence="1">Multi-pass membrane protein</topology>
    </subcellularLocation>
</comment>
<protein>
    <submittedName>
        <fullName evidence="10">ABC-type bacteriocin/lantibiotic exporter, contains an N-terminal double-glycine peptidase domain</fullName>
    </submittedName>
</protein>
<keyword evidence="2 7" id="KW-0812">Transmembrane</keyword>
<dbReference type="InterPro" id="IPR003439">
    <property type="entry name" value="ABC_transporter-like_ATP-bd"/>
</dbReference>
<feature type="transmembrane region" description="Helical" evidence="7">
    <location>
        <begin position="336"/>
        <end position="353"/>
    </location>
</feature>
<dbReference type="InterPro" id="IPR003593">
    <property type="entry name" value="AAA+_ATPase"/>
</dbReference>
<proteinExistence type="predicted"/>
<organism evidence="10 11">
    <name type="scientific">Flexibacter flexilis DSM 6793</name>
    <dbReference type="NCBI Taxonomy" id="927664"/>
    <lineage>
        <taxon>Bacteria</taxon>
        <taxon>Pseudomonadati</taxon>
        <taxon>Bacteroidota</taxon>
        <taxon>Cytophagia</taxon>
        <taxon>Cytophagales</taxon>
        <taxon>Flexibacteraceae</taxon>
        <taxon>Flexibacter</taxon>
    </lineage>
</organism>
<feature type="domain" description="ABC transporter" evidence="8">
    <location>
        <begin position="399"/>
        <end position="625"/>
    </location>
</feature>
<dbReference type="PROSITE" id="PS50929">
    <property type="entry name" value="ABC_TM1F"/>
    <property type="match status" value="1"/>
</dbReference>